<dbReference type="EMBL" id="GEGO01005565">
    <property type="protein sequence ID" value="JAR89839.1"/>
    <property type="molecule type" value="Transcribed_RNA"/>
</dbReference>
<dbReference type="InterPro" id="IPR004244">
    <property type="entry name" value="Transposase_22"/>
</dbReference>
<feature type="coiled-coil region" evidence="1">
    <location>
        <begin position="183"/>
        <end position="234"/>
    </location>
</feature>
<feature type="signal peptide" evidence="2">
    <location>
        <begin position="1"/>
        <end position="24"/>
    </location>
</feature>
<dbReference type="AlphaFoldDB" id="A0A147BGB8"/>
<reference evidence="3" key="1">
    <citation type="journal article" date="2018" name="PLoS Negl. Trop. Dis.">
        <title>Sialome diversity of ticks revealed by RNAseq of single tick salivary glands.</title>
        <authorList>
            <person name="Perner J."/>
            <person name="Kropackova S."/>
            <person name="Kopacek P."/>
            <person name="Ribeiro J.M."/>
        </authorList>
    </citation>
    <scope>NUCLEOTIDE SEQUENCE</scope>
    <source>
        <strain evidence="3">Siblings of single egg batch collected in Ceske Budejovice</strain>
        <tissue evidence="3">Salivary glands</tissue>
    </source>
</reference>
<proteinExistence type="predicted"/>
<protein>
    <submittedName>
        <fullName evidence="3">Putative myosin light chain kinase</fullName>
    </submittedName>
</protein>
<sequence length="384" mass="43324">MMSPNVPLLMQVCTLCLLIASGQTSSSSLIGYHADIAHLQLLHVANIYSAPFTGTMTSKELQEAAPPLPIKETQAAAGVSGHGNPAVMMSPNVPLLMQVGDRKHVFHSDYLCLIVLPCPHTIAACVRDCFSVAGLLLILAGDVEENPGPITQEMFNDMIRTQKEILAKITEVQVKQTSSEESMLQMQNRLLAIEKKLESVRETENRLAKLENFVSGYDVEMNTLVKQIDDLENRSRRNNLIVRGIKEEASENEDVLMRKINNEVFDTILNQKLNSIQRIHRLGKKMTGRDRPVILTVADFKEKMAIMKNCVKLKGTKISINEDYSKRVVELRKNLWNSTAEERKNGAKVNLVFDKLWLNNVLYAWNEVSNERYKRRVPPEANNE</sequence>
<name>A0A147BGB8_IXORI</name>
<dbReference type="PANTHER" id="PTHR11505">
    <property type="entry name" value="L1 TRANSPOSABLE ELEMENT-RELATED"/>
    <property type="match status" value="1"/>
</dbReference>
<organism evidence="3">
    <name type="scientific">Ixodes ricinus</name>
    <name type="common">Common tick</name>
    <name type="synonym">Acarus ricinus</name>
    <dbReference type="NCBI Taxonomy" id="34613"/>
    <lineage>
        <taxon>Eukaryota</taxon>
        <taxon>Metazoa</taxon>
        <taxon>Ecdysozoa</taxon>
        <taxon>Arthropoda</taxon>
        <taxon>Chelicerata</taxon>
        <taxon>Arachnida</taxon>
        <taxon>Acari</taxon>
        <taxon>Parasitiformes</taxon>
        <taxon>Ixodida</taxon>
        <taxon>Ixodoidea</taxon>
        <taxon>Ixodidae</taxon>
        <taxon>Ixodinae</taxon>
        <taxon>Ixodes</taxon>
    </lineage>
</organism>
<keyword evidence="1" id="KW-0175">Coiled coil</keyword>
<accession>A0A147BGB8</accession>
<keyword evidence="3" id="KW-0808">Transferase</keyword>
<keyword evidence="2" id="KW-0732">Signal</keyword>
<feature type="chain" id="PRO_5007542258" evidence="2">
    <location>
        <begin position="25"/>
        <end position="384"/>
    </location>
</feature>
<evidence type="ECO:0000256" key="1">
    <source>
        <dbReference type="SAM" id="Coils"/>
    </source>
</evidence>
<dbReference type="Gene3D" id="3.30.70.1820">
    <property type="entry name" value="L1 transposable element, RRM domain"/>
    <property type="match status" value="1"/>
</dbReference>
<evidence type="ECO:0000313" key="3">
    <source>
        <dbReference type="EMBL" id="JAR89839.1"/>
    </source>
</evidence>
<keyword evidence="3" id="KW-0418">Kinase</keyword>
<evidence type="ECO:0000256" key="2">
    <source>
        <dbReference type="SAM" id="SignalP"/>
    </source>
</evidence>
<dbReference type="GO" id="GO:0016301">
    <property type="term" value="F:kinase activity"/>
    <property type="evidence" value="ECO:0007669"/>
    <property type="project" value="UniProtKB-KW"/>
</dbReference>